<evidence type="ECO:0000313" key="1">
    <source>
        <dbReference type="EMBL" id="KAJ2981310.1"/>
    </source>
</evidence>
<accession>A0ACC1NQW0</accession>
<dbReference type="EMBL" id="JANJQO010000138">
    <property type="protein sequence ID" value="KAJ2981310.1"/>
    <property type="molecule type" value="Genomic_DNA"/>
</dbReference>
<keyword evidence="2" id="KW-1185">Reference proteome</keyword>
<protein>
    <submittedName>
        <fullName evidence="1">Uncharacterized protein</fullName>
    </submittedName>
</protein>
<dbReference type="Proteomes" id="UP001143910">
    <property type="component" value="Unassembled WGS sequence"/>
</dbReference>
<reference evidence="1" key="1">
    <citation type="submission" date="2022-08" db="EMBL/GenBank/DDBJ databases">
        <title>Genome Sequence of Lecanicillium fungicola.</title>
        <authorList>
            <person name="Buettner E."/>
        </authorList>
    </citation>
    <scope>NUCLEOTIDE SEQUENCE</scope>
    <source>
        <strain evidence="1">Babe33</strain>
    </source>
</reference>
<gene>
    <name evidence="1" type="ORF">NQ176_g2105</name>
</gene>
<proteinExistence type="predicted"/>
<name>A0ACC1NQW0_9HYPO</name>
<sequence>MGLSTAANEKEPDAASIRQSARAAKTRKVSALESARARKLGVQSPQGLCSPPLFAASPLTGIYGAASQRLLQRYIELFSPLFIAAPSGYLNPWIDDVIPMAFSDSMIMNAVLTVGGTCVWTFDEATRAEERSVDDPVDNSVVVSVFLTTMLLCQHECFQGNKGGLLFRHLRASRLFSPFAYTCKDGSSKRLLGVLLESYAFFELSSSIRLLPDEADINATSKSSILQLQNLSQINGLGVLFGGATELFAMIPEICVLAANRKIELEQGVDLRCDEDFERLKYTITHWTDLALPQPQPQRPEEDEIDGDNARFGRGKLAHQIIAQNAVFLFLLSSYSQDNTYLRDMSQPIVQRMVEVLPDLRSSPFSTSTAWPIIAIASFATQECHRTEIVRYLNGILAAFPVQEPAIESLKWVWEGPESWFGLQGLNKAIEYHGASYCFT</sequence>
<evidence type="ECO:0000313" key="2">
    <source>
        <dbReference type="Proteomes" id="UP001143910"/>
    </source>
</evidence>
<organism evidence="1 2">
    <name type="scientific">Zarea fungicola</name>
    <dbReference type="NCBI Taxonomy" id="93591"/>
    <lineage>
        <taxon>Eukaryota</taxon>
        <taxon>Fungi</taxon>
        <taxon>Dikarya</taxon>
        <taxon>Ascomycota</taxon>
        <taxon>Pezizomycotina</taxon>
        <taxon>Sordariomycetes</taxon>
        <taxon>Hypocreomycetidae</taxon>
        <taxon>Hypocreales</taxon>
        <taxon>Cordycipitaceae</taxon>
        <taxon>Zarea</taxon>
    </lineage>
</organism>
<comment type="caution">
    <text evidence="1">The sequence shown here is derived from an EMBL/GenBank/DDBJ whole genome shotgun (WGS) entry which is preliminary data.</text>
</comment>